<gene>
    <name evidence="7" type="ORF">RFI_21595</name>
</gene>
<sequence>MSAGVPLPKTVFCHGFVTDKDGQKMSKSLGNVVDPFEELQKHDADSLRYFIATQAPFGEDLRWNEKALLERHDAHLTHIFGNLVNRSLVLCEKFTQSQVPDTKPIAVSIYIHIQHISFI</sequence>
<dbReference type="InterPro" id="IPR014729">
    <property type="entry name" value="Rossmann-like_a/b/a_fold"/>
</dbReference>
<keyword evidence="5" id="KW-0030">Aminoacyl-tRNA synthetase</keyword>
<dbReference type="InterPro" id="IPR023457">
    <property type="entry name" value="Met-tRNA_synth_2"/>
</dbReference>
<reference evidence="7 8" key="1">
    <citation type="journal article" date="2013" name="Curr. Biol.">
        <title>The Genome of the Foraminiferan Reticulomyxa filosa.</title>
        <authorList>
            <person name="Glockner G."/>
            <person name="Hulsmann N."/>
            <person name="Schleicher M."/>
            <person name="Noegel A.A."/>
            <person name="Eichinger L."/>
            <person name="Gallinger C."/>
            <person name="Pawlowski J."/>
            <person name="Sierra R."/>
            <person name="Euteneuer U."/>
            <person name="Pillet L."/>
            <person name="Moustafa A."/>
            <person name="Platzer M."/>
            <person name="Groth M."/>
            <person name="Szafranski K."/>
            <person name="Schliwa M."/>
        </authorList>
    </citation>
    <scope>NUCLEOTIDE SEQUENCE [LARGE SCALE GENOMIC DNA]</scope>
</reference>
<evidence type="ECO:0000313" key="8">
    <source>
        <dbReference type="Proteomes" id="UP000023152"/>
    </source>
</evidence>
<keyword evidence="1" id="KW-0436">Ligase</keyword>
<evidence type="ECO:0000256" key="5">
    <source>
        <dbReference type="ARBA" id="ARBA00023146"/>
    </source>
</evidence>
<dbReference type="Proteomes" id="UP000023152">
    <property type="component" value="Unassembled WGS sequence"/>
</dbReference>
<evidence type="ECO:0000313" key="7">
    <source>
        <dbReference type="EMBL" id="ETO15771.1"/>
    </source>
</evidence>
<keyword evidence="8" id="KW-1185">Reference proteome</keyword>
<accession>X6MQ41</accession>
<dbReference type="Pfam" id="PF09334">
    <property type="entry name" value="tRNA-synt_1g"/>
    <property type="match status" value="1"/>
</dbReference>
<keyword evidence="2" id="KW-0547">Nucleotide-binding</keyword>
<keyword evidence="4" id="KW-0648">Protein biosynthesis</keyword>
<dbReference type="Gene3D" id="3.40.50.620">
    <property type="entry name" value="HUPs"/>
    <property type="match status" value="1"/>
</dbReference>
<dbReference type="GO" id="GO:0004825">
    <property type="term" value="F:methionine-tRNA ligase activity"/>
    <property type="evidence" value="ECO:0007669"/>
    <property type="project" value="InterPro"/>
</dbReference>
<evidence type="ECO:0000256" key="4">
    <source>
        <dbReference type="ARBA" id="ARBA00022917"/>
    </source>
</evidence>
<dbReference type="EMBL" id="ASPP01018807">
    <property type="protein sequence ID" value="ETO15771.1"/>
    <property type="molecule type" value="Genomic_DNA"/>
</dbReference>
<evidence type="ECO:0000256" key="1">
    <source>
        <dbReference type="ARBA" id="ARBA00022598"/>
    </source>
</evidence>
<name>X6MQ41_RETFI</name>
<evidence type="ECO:0000259" key="6">
    <source>
        <dbReference type="Pfam" id="PF09334"/>
    </source>
</evidence>
<keyword evidence="3" id="KW-0067">ATP-binding</keyword>
<organism evidence="7 8">
    <name type="scientific">Reticulomyxa filosa</name>
    <dbReference type="NCBI Taxonomy" id="46433"/>
    <lineage>
        <taxon>Eukaryota</taxon>
        <taxon>Sar</taxon>
        <taxon>Rhizaria</taxon>
        <taxon>Retaria</taxon>
        <taxon>Foraminifera</taxon>
        <taxon>Monothalamids</taxon>
        <taxon>Reticulomyxidae</taxon>
        <taxon>Reticulomyxa</taxon>
    </lineage>
</organism>
<evidence type="ECO:0000256" key="3">
    <source>
        <dbReference type="ARBA" id="ARBA00022840"/>
    </source>
</evidence>
<dbReference type="PANTHER" id="PTHR43326:SF2">
    <property type="entry name" value="METHIONINE--TRNA LIGASE"/>
    <property type="match status" value="1"/>
</dbReference>
<dbReference type="GO" id="GO:0006431">
    <property type="term" value="P:methionyl-tRNA aminoacylation"/>
    <property type="evidence" value="ECO:0007669"/>
    <property type="project" value="TreeGrafter"/>
</dbReference>
<dbReference type="OrthoDB" id="629407at2759"/>
<dbReference type="PANTHER" id="PTHR43326">
    <property type="entry name" value="METHIONYL-TRNA SYNTHETASE"/>
    <property type="match status" value="1"/>
</dbReference>
<comment type="caution">
    <text evidence="7">The sequence shown here is derived from an EMBL/GenBank/DDBJ whole genome shotgun (WGS) entry which is preliminary data.</text>
</comment>
<dbReference type="SUPFAM" id="SSF52374">
    <property type="entry name" value="Nucleotidylyl transferase"/>
    <property type="match status" value="1"/>
</dbReference>
<evidence type="ECO:0000256" key="2">
    <source>
        <dbReference type="ARBA" id="ARBA00022741"/>
    </source>
</evidence>
<protein>
    <recommendedName>
        <fullName evidence="6">Methionyl/Leucyl tRNA synthetase domain-containing protein</fullName>
    </recommendedName>
</protein>
<proteinExistence type="predicted"/>
<feature type="domain" description="Methionyl/Leucyl tRNA synthetase" evidence="6">
    <location>
        <begin position="2"/>
        <end position="87"/>
    </location>
</feature>
<dbReference type="InterPro" id="IPR015413">
    <property type="entry name" value="Methionyl/Leucyl_tRNA_Synth"/>
</dbReference>
<dbReference type="AlphaFoldDB" id="X6MQ41"/>
<dbReference type="GO" id="GO:0005524">
    <property type="term" value="F:ATP binding"/>
    <property type="evidence" value="ECO:0007669"/>
    <property type="project" value="UniProtKB-KW"/>
</dbReference>